<keyword evidence="7 8" id="KW-0472">Membrane</keyword>
<dbReference type="InterPro" id="IPR000522">
    <property type="entry name" value="ABC_transptr_permease_BtuC"/>
</dbReference>
<dbReference type="FunFam" id="1.10.3470.10:FF:000001">
    <property type="entry name" value="Vitamin B12 ABC transporter permease BtuC"/>
    <property type="match status" value="1"/>
</dbReference>
<dbReference type="AlphaFoldDB" id="A0A1Y1T299"/>
<dbReference type="GO" id="GO:0022857">
    <property type="term" value="F:transmembrane transporter activity"/>
    <property type="evidence" value="ECO:0007669"/>
    <property type="project" value="InterPro"/>
</dbReference>
<dbReference type="SUPFAM" id="SSF81345">
    <property type="entry name" value="ABC transporter involved in vitamin B12 uptake, BtuC"/>
    <property type="match status" value="1"/>
</dbReference>
<proteinExistence type="inferred from homology"/>
<evidence type="ECO:0000256" key="2">
    <source>
        <dbReference type="ARBA" id="ARBA00007935"/>
    </source>
</evidence>
<dbReference type="Gene3D" id="1.10.3470.10">
    <property type="entry name" value="ABC transporter involved in vitamin B12 uptake, BtuC"/>
    <property type="match status" value="1"/>
</dbReference>
<name>A0A1Y1T299_9FLAO</name>
<feature type="transmembrane region" description="Helical" evidence="8">
    <location>
        <begin position="321"/>
        <end position="340"/>
    </location>
</feature>
<dbReference type="EMBL" id="ARYN01000013">
    <property type="protein sequence ID" value="ORL44744.1"/>
    <property type="molecule type" value="Genomic_DNA"/>
</dbReference>
<comment type="subcellular location">
    <subcellularLocation>
        <location evidence="1">Cell membrane</location>
        <topology evidence="1">Multi-pass membrane protein</topology>
    </subcellularLocation>
</comment>
<dbReference type="STRING" id="1185767.IIF7_14569"/>
<feature type="transmembrane region" description="Helical" evidence="8">
    <location>
        <begin position="201"/>
        <end position="221"/>
    </location>
</feature>
<dbReference type="GO" id="GO:0005886">
    <property type="term" value="C:plasma membrane"/>
    <property type="evidence" value="ECO:0007669"/>
    <property type="project" value="UniProtKB-SubCell"/>
</dbReference>
<keyword evidence="4" id="KW-1003">Cell membrane</keyword>
<feature type="transmembrane region" description="Helical" evidence="8">
    <location>
        <begin position="7"/>
        <end position="29"/>
    </location>
</feature>
<evidence type="ECO:0000256" key="8">
    <source>
        <dbReference type="SAM" id="Phobius"/>
    </source>
</evidence>
<keyword evidence="5 8" id="KW-0812">Transmembrane</keyword>
<keyword evidence="3" id="KW-0813">Transport</keyword>
<feature type="transmembrane region" description="Helical" evidence="8">
    <location>
        <begin position="158"/>
        <end position="181"/>
    </location>
</feature>
<feature type="transmembrane region" description="Helical" evidence="8">
    <location>
        <begin position="290"/>
        <end position="309"/>
    </location>
</feature>
<dbReference type="InterPro" id="IPR037294">
    <property type="entry name" value="ABC_BtuC-like"/>
</dbReference>
<dbReference type="PANTHER" id="PTHR30472:SF25">
    <property type="entry name" value="ABC TRANSPORTER PERMEASE PROTEIN MJ0876-RELATED"/>
    <property type="match status" value="1"/>
</dbReference>
<evidence type="ECO:0000256" key="3">
    <source>
        <dbReference type="ARBA" id="ARBA00022448"/>
    </source>
</evidence>
<evidence type="ECO:0000313" key="9">
    <source>
        <dbReference type="EMBL" id="ORL44744.1"/>
    </source>
</evidence>
<dbReference type="GO" id="GO:0033214">
    <property type="term" value="P:siderophore-iron import into cell"/>
    <property type="evidence" value="ECO:0007669"/>
    <property type="project" value="TreeGrafter"/>
</dbReference>
<evidence type="ECO:0000256" key="6">
    <source>
        <dbReference type="ARBA" id="ARBA00022989"/>
    </source>
</evidence>
<comment type="similarity">
    <text evidence="2">Belongs to the binding-protein-dependent transport system permease family. FecCD subfamily.</text>
</comment>
<accession>A0A1Y1T299</accession>
<keyword evidence="6 8" id="KW-1133">Transmembrane helix</keyword>
<dbReference type="OrthoDB" id="9811721at2"/>
<keyword evidence="10" id="KW-1185">Reference proteome</keyword>
<evidence type="ECO:0000256" key="1">
    <source>
        <dbReference type="ARBA" id="ARBA00004651"/>
    </source>
</evidence>
<feature type="transmembrane region" description="Helical" evidence="8">
    <location>
        <begin position="251"/>
        <end position="278"/>
    </location>
</feature>
<dbReference type="Proteomes" id="UP000192746">
    <property type="component" value="Unassembled WGS sequence"/>
</dbReference>
<organism evidence="9 10">
    <name type="scientific">Zunongwangia atlantica 22II14-10F7</name>
    <dbReference type="NCBI Taxonomy" id="1185767"/>
    <lineage>
        <taxon>Bacteria</taxon>
        <taxon>Pseudomonadati</taxon>
        <taxon>Bacteroidota</taxon>
        <taxon>Flavobacteriia</taxon>
        <taxon>Flavobacteriales</taxon>
        <taxon>Flavobacteriaceae</taxon>
        <taxon>Zunongwangia</taxon>
    </lineage>
</organism>
<dbReference type="RefSeq" id="WP_084842436.1">
    <property type="nucleotide sequence ID" value="NZ_ARYN01000013.1"/>
</dbReference>
<evidence type="ECO:0000256" key="5">
    <source>
        <dbReference type="ARBA" id="ARBA00022692"/>
    </source>
</evidence>
<feature type="transmembrane region" description="Helical" evidence="8">
    <location>
        <begin position="66"/>
        <end position="83"/>
    </location>
</feature>
<dbReference type="CDD" id="cd06550">
    <property type="entry name" value="TM_ABC_iron-siderophores_like"/>
    <property type="match status" value="1"/>
</dbReference>
<feature type="transmembrane region" description="Helical" evidence="8">
    <location>
        <begin position="95"/>
        <end position="118"/>
    </location>
</feature>
<evidence type="ECO:0000313" key="10">
    <source>
        <dbReference type="Proteomes" id="UP000192746"/>
    </source>
</evidence>
<comment type="caution">
    <text evidence="9">The sequence shown here is derived from an EMBL/GenBank/DDBJ whole genome shotgun (WGS) entry which is preliminary data.</text>
</comment>
<reference evidence="9 10" key="1">
    <citation type="submission" date="2013-04" db="EMBL/GenBank/DDBJ databases">
        <title>Zunongwangia sp. 22II14-10F7 Genome Sequencing.</title>
        <authorList>
            <person name="Lai Q."/>
            <person name="Shao Z."/>
        </authorList>
    </citation>
    <scope>NUCLEOTIDE SEQUENCE [LARGE SCALE GENOMIC DNA]</scope>
    <source>
        <strain evidence="9 10">22II14-10F7</strain>
    </source>
</reference>
<sequence length="344" mass="37146">MQTKFKWYMSLGFILLIVSFIASSLLGVYQLNWNDFLLLFKSIFDDTVAVNPTDAYIFFDVRMPRTILAIIMGAGLAVTGTSLQGMFKNPLATPGIIGITSGSALFAAVAIVLGSTIKSFLPEILHYSLISIAAFIGALLVMMLVYSISFKNGKTHVVIMLLAGVAIAALAEATTGFLTFISKDDELRDLTFWRLGSLGAANWPKVIILLVINLVSLSFLLGNGKALNAMMLGEENARHLGIKVKKYHAKIIWLSSLVVGASVAFAGTIAFIGLIVPYILRLLLGSDYRIILPLSAVFGSLLLLTADIISRTTLAPIEIPIGIITAFMGAPVFILILLQFKKAL</sequence>
<gene>
    <name evidence="9" type="ORF">IIF7_14569</name>
</gene>
<protein>
    <submittedName>
        <fullName evidence="9">ABC transporter permease</fullName>
    </submittedName>
</protein>
<evidence type="ECO:0000256" key="7">
    <source>
        <dbReference type="ARBA" id="ARBA00023136"/>
    </source>
</evidence>
<evidence type="ECO:0000256" key="4">
    <source>
        <dbReference type="ARBA" id="ARBA00022475"/>
    </source>
</evidence>
<feature type="transmembrane region" description="Helical" evidence="8">
    <location>
        <begin position="124"/>
        <end position="146"/>
    </location>
</feature>
<dbReference type="Pfam" id="PF01032">
    <property type="entry name" value="FecCD"/>
    <property type="match status" value="1"/>
</dbReference>
<dbReference type="PANTHER" id="PTHR30472">
    <property type="entry name" value="FERRIC ENTEROBACTIN TRANSPORT SYSTEM PERMEASE PROTEIN"/>
    <property type="match status" value="1"/>
</dbReference>